<dbReference type="GO" id="GO:0005737">
    <property type="term" value="C:cytoplasm"/>
    <property type="evidence" value="ECO:0007669"/>
    <property type="project" value="TreeGrafter"/>
</dbReference>
<feature type="region of interest" description="Disordered" evidence="6">
    <location>
        <begin position="1"/>
        <end position="36"/>
    </location>
</feature>
<dbReference type="OrthoDB" id="10266696at2759"/>
<keyword evidence="4" id="KW-0862">Zinc</keyword>
<keyword evidence="1" id="KW-0343">GTPase activation</keyword>
<dbReference type="EMBL" id="KV454410">
    <property type="protein sequence ID" value="ODQ65296.1"/>
    <property type="molecule type" value="Genomic_DNA"/>
</dbReference>
<dbReference type="SUPFAM" id="SSF57863">
    <property type="entry name" value="ArfGap/RecO-like zinc finger"/>
    <property type="match status" value="1"/>
</dbReference>
<evidence type="ECO:0000259" key="7">
    <source>
        <dbReference type="PROSITE" id="PS50114"/>
    </source>
</evidence>
<dbReference type="GO" id="GO:0008270">
    <property type="term" value="F:zinc ion binding"/>
    <property type="evidence" value="ECO:0007669"/>
    <property type="project" value="UniProtKB-KW"/>
</dbReference>
<reference evidence="9 10" key="1">
    <citation type="journal article" date="2016" name="Proc. Natl. Acad. Sci. U.S.A.">
        <title>Comparative genomics of biotechnologically important yeasts.</title>
        <authorList>
            <person name="Riley R."/>
            <person name="Haridas S."/>
            <person name="Wolfe K.H."/>
            <person name="Lopes M.R."/>
            <person name="Hittinger C.T."/>
            <person name="Goeker M."/>
            <person name="Salamov A.A."/>
            <person name="Wisecaver J.H."/>
            <person name="Long T.M."/>
            <person name="Calvey C.H."/>
            <person name="Aerts A.L."/>
            <person name="Barry K.W."/>
            <person name="Choi C."/>
            <person name="Clum A."/>
            <person name="Coughlan A.Y."/>
            <person name="Deshpande S."/>
            <person name="Douglass A.P."/>
            <person name="Hanson S.J."/>
            <person name="Klenk H.-P."/>
            <person name="LaButti K.M."/>
            <person name="Lapidus A."/>
            <person name="Lindquist E.A."/>
            <person name="Lipzen A.M."/>
            <person name="Meier-Kolthoff J.P."/>
            <person name="Ohm R.A."/>
            <person name="Otillar R.P."/>
            <person name="Pangilinan J.L."/>
            <person name="Peng Y."/>
            <person name="Rokas A."/>
            <person name="Rosa C.A."/>
            <person name="Scheuner C."/>
            <person name="Sibirny A.A."/>
            <person name="Slot J.C."/>
            <person name="Stielow J.B."/>
            <person name="Sun H."/>
            <person name="Kurtzman C.P."/>
            <person name="Blackwell M."/>
            <person name="Grigoriev I.V."/>
            <person name="Jeffries T.W."/>
        </authorList>
    </citation>
    <scope>NUCLEOTIDE SEQUENCE [LARGE SCALE GENOMIC DNA]</scope>
    <source>
        <strain evidence="9 10">DSM 6958</strain>
    </source>
</reference>
<sequence length="413" mass="44220">MSSYYNRPAPSRSLRASRGSATSSRTPIASSTKTIPTETSQEILRTLLKQPSNRHCADCKTATHPRWASWSLGIFICIRCSGIHRSMGTHISRVKSVDLDDWTQDQIESMIAWGNGKANQYWEAKLPDNYRPDESKIDNYIRTKYDLKRWVASAQIPDPKTLKGDAAASDKAPVISTPSAKLDMAGSKSRPVVGSSHAQGQSHNNVPAPQKAPPSPVKKAPQADLLSLDFNNNASPSASASAASASATVSNAQSSRPDLKKSILSLYSSPRPQQPAPRNDFNFFDVAAPAASTPAAPITTSNSIIDPFSSLSLSNNTGFFNNTSSSSYSKPITSNSTFSTPTYPSANTTTAHHQASFNYNSPSNNINSTNNDDDDEWSVFTSGSSPVVGSSNPSAGLGAPVKPADDMFANVWN</sequence>
<feature type="compositionally biased region" description="Polar residues" evidence="6">
    <location>
        <begin position="196"/>
        <end position="207"/>
    </location>
</feature>
<name>A0A1E3PIL9_9ASCO</name>
<dbReference type="Pfam" id="PF01412">
    <property type="entry name" value="ArfGap"/>
    <property type="match status" value="1"/>
</dbReference>
<proteinExistence type="predicted"/>
<evidence type="ECO:0000259" key="8">
    <source>
        <dbReference type="PROSITE" id="PS50115"/>
    </source>
</evidence>
<dbReference type="AlphaFoldDB" id="A0A1E3PIL9"/>
<evidence type="ECO:0000313" key="9">
    <source>
        <dbReference type="EMBL" id="ODQ65296.1"/>
    </source>
</evidence>
<evidence type="ECO:0000256" key="4">
    <source>
        <dbReference type="ARBA" id="ARBA00022833"/>
    </source>
</evidence>
<organism evidence="9 10">
    <name type="scientific">Nadsonia fulvescens var. elongata DSM 6958</name>
    <dbReference type="NCBI Taxonomy" id="857566"/>
    <lineage>
        <taxon>Eukaryota</taxon>
        <taxon>Fungi</taxon>
        <taxon>Dikarya</taxon>
        <taxon>Ascomycota</taxon>
        <taxon>Saccharomycotina</taxon>
        <taxon>Dipodascomycetes</taxon>
        <taxon>Dipodascales</taxon>
        <taxon>Dipodascales incertae sedis</taxon>
        <taxon>Nadsonia</taxon>
    </lineage>
</organism>
<dbReference type="GO" id="GO:0043565">
    <property type="term" value="F:sequence-specific DNA binding"/>
    <property type="evidence" value="ECO:0007669"/>
    <property type="project" value="InterPro"/>
</dbReference>
<evidence type="ECO:0000256" key="5">
    <source>
        <dbReference type="PROSITE-ProRule" id="PRU00094"/>
    </source>
</evidence>
<dbReference type="CDD" id="cd08839">
    <property type="entry name" value="ArfGap_SMAP"/>
    <property type="match status" value="1"/>
</dbReference>
<dbReference type="FunFam" id="1.10.220.150:FF:000009">
    <property type="entry name" value="stromal membrane-associated protein 1 isoform X1"/>
    <property type="match status" value="1"/>
</dbReference>
<evidence type="ECO:0000256" key="2">
    <source>
        <dbReference type="ARBA" id="ARBA00022723"/>
    </source>
</evidence>
<dbReference type="InterPro" id="IPR038508">
    <property type="entry name" value="ArfGAP_dom_sf"/>
</dbReference>
<feature type="region of interest" description="Disordered" evidence="6">
    <location>
        <begin position="159"/>
        <end position="220"/>
    </location>
</feature>
<feature type="region of interest" description="Disordered" evidence="6">
    <location>
        <begin position="355"/>
        <end position="399"/>
    </location>
</feature>
<keyword evidence="3 5" id="KW-0863">Zinc-finger</keyword>
<accession>A0A1E3PIL9</accession>
<dbReference type="PANTHER" id="PTHR45705:SF1">
    <property type="entry name" value="FI20236P1"/>
    <property type="match status" value="1"/>
</dbReference>
<evidence type="ECO:0000256" key="1">
    <source>
        <dbReference type="ARBA" id="ARBA00022468"/>
    </source>
</evidence>
<dbReference type="InterPro" id="IPR001164">
    <property type="entry name" value="ArfGAP_dom"/>
</dbReference>
<dbReference type="PROSITE" id="PS50114">
    <property type="entry name" value="GATA_ZN_FINGER_2"/>
    <property type="match status" value="1"/>
</dbReference>
<feature type="compositionally biased region" description="Low complexity" evidence="6">
    <location>
        <begin position="7"/>
        <end position="27"/>
    </location>
</feature>
<evidence type="ECO:0000313" key="10">
    <source>
        <dbReference type="Proteomes" id="UP000095009"/>
    </source>
</evidence>
<keyword evidence="2" id="KW-0479">Metal-binding</keyword>
<dbReference type="InterPro" id="IPR044732">
    <property type="entry name" value="ArfGAP_SMAP1-like"/>
</dbReference>
<dbReference type="PRINTS" id="PR00405">
    <property type="entry name" value="REVINTRACTNG"/>
</dbReference>
<dbReference type="Gene3D" id="1.10.220.150">
    <property type="entry name" value="Arf GTPase activating protein"/>
    <property type="match status" value="1"/>
</dbReference>
<feature type="domain" description="GATA-type" evidence="7">
    <location>
        <begin position="50"/>
        <end position="90"/>
    </location>
</feature>
<dbReference type="InterPro" id="IPR051718">
    <property type="entry name" value="ARF_GTPase-activating"/>
</dbReference>
<dbReference type="InterPro" id="IPR037278">
    <property type="entry name" value="ARFGAP/RecO"/>
</dbReference>
<keyword evidence="10" id="KW-1185">Reference proteome</keyword>
<evidence type="ECO:0000256" key="3">
    <source>
        <dbReference type="ARBA" id="ARBA00022771"/>
    </source>
</evidence>
<evidence type="ECO:0000256" key="6">
    <source>
        <dbReference type="SAM" id="MobiDB-lite"/>
    </source>
</evidence>
<feature type="domain" description="Arf-GAP" evidence="8">
    <location>
        <begin position="41"/>
        <end position="158"/>
    </location>
</feature>
<dbReference type="GO" id="GO:0005096">
    <property type="term" value="F:GTPase activator activity"/>
    <property type="evidence" value="ECO:0007669"/>
    <property type="project" value="UniProtKB-KW"/>
</dbReference>
<dbReference type="PROSITE" id="PS50115">
    <property type="entry name" value="ARFGAP"/>
    <property type="match status" value="1"/>
</dbReference>
<feature type="compositionally biased region" description="Low complexity" evidence="6">
    <location>
        <begin position="356"/>
        <end position="370"/>
    </location>
</feature>
<dbReference type="SMART" id="SM00105">
    <property type="entry name" value="ArfGap"/>
    <property type="match status" value="1"/>
</dbReference>
<protein>
    <submittedName>
        <fullName evidence="9">ArfGap-domain-containing protein</fullName>
    </submittedName>
</protein>
<gene>
    <name evidence="9" type="ORF">NADFUDRAFT_83318</name>
</gene>
<dbReference type="InterPro" id="IPR000679">
    <property type="entry name" value="Znf_GATA"/>
</dbReference>
<dbReference type="Proteomes" id="UP000095009">
    <property type="component" value="Unassembled WGS sequence"/>
</dbReference>
<dbReference type="GO" id="GO:0006355">
    <property type="term" value="P:regulation of DNA-templated transcription"/>
    <property type="evidence" value="ECO:0007669"/>
    <property type="project" value="InterPro"/>
</dbReference>
<dbReference type="STRING" id="857566.A0A1E3PIL9"/>
<feature type="compositionally biased region" description="Low complexity" evidence="6">
    <location>
        <begin position="382"/>
        <end position="394"/>
    </location>
</feature>
<dbReference type="PANTHER" id="PTHR45705">
    <property type="entry name" value="FI20236P1"/>
    <property type="match status" value="1"/>
</dbReference>